<evidence type="ECO:0000256" key="1">
    <source>
        <dbReference type="ARBA" id="ARBA00001971"/>
    </source>
</evidence>
<dbReference type="PRINTS" id="PR00463">
    <property type="entry name" value="EP450I"/>
</dbReference>
<comment type="similarity">
    <text evidence="2 7">Belongs to the cytochrome P450 family.</text>
</comment>
<keyword evidence="9" id="KW-1185">Reference proteome</keyword>
<dbReference type="Pfam" id="PF00067">
    <property type="entry name" value="p450"/>
    <property type="match status" value="1"/>
</dbReference>
<dbReference type="InterPro" id="IPR036396">
    <property type="entry name" value="Cyt_P450_sf"/>
</dbReference>
<evidence type="ECO:0000256" key="3">
    <source>
        <dbReference type="ARBA" id="ARBA00022617"/>
    </source>
</evidence>
<dbReference type="InterPro" id="IPR017972">
    <property type="entry name" value="Cyt_P450_CS"/>
</dbReference>
<keyword evidence="7" id="KW-0560">Oxidoreductase</keyword>
<evidence type="ECO:0000313" key="9">
    <source>
        <dbReference type="Proteomes" id="UP001174934"/>
    </source>
</evidence>
<dbReference type="InterPro" id="IPR001128">
    <property type="entry name" value="Cyt_P450"/>
</dbReference>
<dbReference type="GO" id="GO:0005506">
    <property type="term" value="F:iron ion binding"/>
    <property type="evidence" value="ECO:0007669"/>
    <property type="project" value="InterPro"/>
</dbReference>
<dbReference type="GO" id="GO:0004497">
    <property type="term" value="F:monooxygenase activity"/>
    <property type="evidence" value="ECO:0007669"/>
    <property type="project" value="UniProtKB-KW"/>
</dbReference>
<proteinExistence type="inferred from homology"/>
<dbReference type="GO" id="GO:0020037">
    <property type="term" value="F:heme binding"/>
    <property type="evidence" value="ECO:0007669"/>
    <property type="project" value="InterPro"/>
</dbReference>
<dbReference type="SUPFAM" id="SSF48264">
    <property type="entry name" value="Cytochrome P450"/>
    <property type="match status" value="1"/>
</dbReference>
<reference evidence="8" key="1">
    <citation type="submission" date="2023-06" db="EMBL/GenBank/DDBJ databases">
        <title>Genome-scale phylogeny and comparative genomics of the fungal order Sordariales.</title>
        <authorList>
            <consortium name="Lawrence Berkeley National Laboratory"/>
            <person name="Hensen N."/>
            <person name="Bonometti L."/>
            <person name="Westerberg I."/>
            <person name="Brannstrom I.O."/>
            <person name="Guillou S."/>
            <person name="Cros-Aarteil S."/>
            <person name="Calhoun S."/>
            <person name="Haridas S."/>
            <person name="Kuo A."/>
            <person name="Mondo S."/>
            <person name="Pangilinan J."/>
            <person name="Riley R."/>
            <person name="LaButti K."/>
            <person name="Andreopoulos B."/>
            <person name="Lipzen A."/>
            <person name="Chen C."/>
            <person name="Yanf M."/>
            <person name="Daum C."/>
            <person name="Ng V."/>
            <person name="Clum A."/>
            <person name="Steindorff A."/>
            <person name="Ohm R."/>
            <person name="Martin F."/>
            <person name="Silar P."/>
            <person name="Natvig D."/>
            <person name="Lalanne C."/>
            <person name="Gautier V."/>
            <person name="Ament-velasquez S.L."/>
            <person name="Kruys A."/>
            <person name="Hutchinson M.I."/>
            <person name="Powell A.J."/>
            <person name="Barry K."/>
            <person name="Miller A.N."/>
            <person name="Grigoriev I.V."/>
            <person name="Debuchy R."/>
            <person name="Gladieux P."/>
            <person name="Thoren M.H."/>
            <person name="Johannesson H."/>
        </authorList>
    </citation>
    <scope>NUCLEOTIDE SEQUENCE</scope>
    <source>
        <strain evidence="8">SMH3391-2</strain>
    </source>
</reference>
<dbReference type="Proteomes" id="UP001174934">
    <property type="component" value="Unassembled WGS sequence"/>
</dbReference>
<evidence type="ECO:0000313" key="8">
    <source>
        <dbReference type="EMBL" id="KAK0634278.1"/>
    </source>
</evidence>
<keyword evidence="3 6" id="KW-0349">Heme</keyword>
<evidence type="ECO:0000256" key="6">
    <source>
        <dbReference type="PIRSR" id="PIRSR602401-1"/>
    </source>
</evidence>
<evidence type="ECO:0000256" key="5">
    <source>
        <dbReference type="ARBA" id="ARBA00023004"/>
    </source>
</evidence>
<name>A0AA39XHU6_9PEZI</name>
<dbReference type="EMBL" id="JAULSR010000001">
    <property type="protein sequence ID" value="KAK0634278.1"/>
    <property type="molecule type" value="Genomic_DNA"/>
</dbReference>
<comment type="caution">
    <text evidence="8">The sequence shown here is derived from an EMBL/GenBank/DDBJ whole genome shotgun (WGS) entry which is preliminary data.</text>
</comment>
<dbReference type="Gene3D" id="1.10.630.10">
    <property type="entry name" value="Cytochrome P450"/>
    <property type="match status" value="2"/>
</dbReference>
<dbReference type="InterPro" id="IPR002401">
    <property type="entry name" value="Cyt_P450_E_grp-I"/>
</dbReference>
<keyword evidence="5 6" id="KW-0408">Iron</keyword>
<sequence>MKGKGWPKWARFMIKDWYYEDKGRAHDEFGEVFLVVSPGDLVCYVAAAKTAMNITSSQRKVFLKMREKTKMLDLFGPSVATTNGDAWRFHLRITLPPFGDALRQLVWVETRRQASMLAKAWTKNGVGQQLKHGIYLLTVNVASLANFGRRGDWTDGPENTPPNHKLSLAAAITLLNDYLGQILLMPKWLLAAQGVTEPDGRTGFTNKEIKGNLFLFLAAGYETTANSMLSSCIFLALHGDIQDRIIEEVDCVHHQAIEVSRVELSYTDDMPKFRYLTSFMYESLRVFTIVQSITRKVYEPQNLLVHDSSTGETRNVQLPAGTAVIINNVALHFLPLNWPSPHVLEPRRWLVSEPNTFDPLEKPTAAQEADMAAGTTPIPNHERGTFMAFNEGLRACLGRIFAKAEFVAFFAHMLRDHRFELDEDVSPADVERIMRLRSGGSVVTLTPSENVRVRLVPRKK</sequence>
<feature type="binding site" description="axial binding residue" evidence="6">
    <location>
        <position position="396"/>
    </location>
    <ligand>
        <name>heme</name>
        <dbReference type="ChEBI" id="CHEBI:30413"/>
    </ligand>
    <ligandPart>
        <name>Fe</name>
        <dbReference type="ChEBI" id="CHEBI:18248"/>
    </ligandPart>
</feature>
<comment type="cofactor">
    <cofactor evidence="1 6">
        <name>heme</name>
        <dbReference type="ChEBI" id="CHEBI:30413"/>
    </cofactor>
</comment>
<dbReference type="PROSITE" id="PS00086">
    <property type="entry name" value="CYTOCHROME_P450"/>
    <property type="match status" value="1"/>
</dbReference>
<dbReference type="PANTHER" id="PTHR24305">
    <property type="entry name" value="CYTOCHROME P450"/>
    <property type="match status" value="1"/>
</dbReference>
<gene>
    <name evidence="8" type="ORF">B0T17DRAFT_611318</name>
</gene>
<dbReference type="GO" id="GO:0016705">
    <property type="term" value="F:oxidoreductase activity, acting on paired donors, with incorporation or reduction of molecular oxygen"/>
    <property type="evidence" value="ECO:0007669"/>
    <property type="project" value="InterPro"/>
</dbReference>
<dbReference type="AlphaFoldDB" id="A0AA39XHU6"/>
<accession>A0AA39XHU6</accession>
<dbReference type="InterPro" id="IPR050121">
    <property type="entry name" value="Cytochrome_P450_monoxygenase"/>
</dbReference>
<dbReference type="PRINTS" id="PR00385">
    <property type="entry name" value="P450"/>
</dbReference>
<dbReference type="PANTHER" id="PTHR24305:SF166">
    <property type="entry name" value="CYTOCHROME P450 12A4, MITOCHONDRIAL-RELATED"/>
    <property type="match status" value="1"/>
</dbReference>
<evidence type="ECO:0000256" key="7">
    <source>
        <dbReference type="RuleBase" id="RU000461"/>
    </source>
</evidence>
<keyword evidence="7" id="KW-0503">Monooxygenase</keyword>
<keyword evidence="4 6" id="KW-0479">Metal-binding</keyword>
<protein>
    <submittedName>
        <fullName evidence="8">Cytochrome P450</fullName>
    </submittedName>
</protein>
<organism evidence="8 9">
    <name type="scientific">Bombardia bombarda</name>
    <dbReference type="NCBI Taxonomy" id="252184"/>
    <lineage>
        <taxon>Eukaryota</taxon>
        <taxon>Fungi</taxon>
        <taxon>Dikarya</taxon>
        <taxon>Ascomycota</taxon>
        <taxon>Pezizomycotina</taxon>
        <taxon>Sordariomycetes</taxon>
        <taxon>Sordariomycetidae</taxon>
        <taxon>Sordariales</taxon>
        <taxon>Lasiosphaeriaceae</taxon>
        <taxon>Bombardia</taxon>
    </lineage>
</organism>
<evidence type="ECO:0000256" key="4">
    <source>
        <dbReference type="ARBA" id="ARBA00022723"/>
    </source>
</evidence>
<evidence type="ECO:0000256" key="2">
    <source>
        <dbReference type="ARBA" id="ARBA00010617"/>
    </source>
</evidence>